<dbReference type="PROSITE" id="PS50005">
    <property type="entry name" value="TPR"/>
    <property type="match status" value="2"/>
</dbReference>
<accession>A0A812CYL4</accession>
<feature type="coiled-coil region" evidence="7">
    <location>
        <begin position="266"/>
        <end position="329"/>
    </location>
</feature>
<dbReference type="InterPro" id="IPR019734">
    <property type="entry name" value="TPR_rpt"/>
</dbReference>
<feature type="region of interest" description="Disordered" evidence="8">
    <location>
        <begin position="370"/>
        <end position="465"/>
    </location>
</feature>
<evidence type="ECO:0000256" key="3">
    <source>
        <dbReference type="ARBA" id="ARBA00022737"/>
    </source>
</evidence>
<dbReference type="GO" id="GO:0005654">
    <property type="term" value="C:nucleoplasm"/>
    <property type="evidence" value="ECO:0007669"/>
    <property type="project" value="TreeGrafter"/>
</dbReference>
<dbReference type="Proteomes" id="UP000597762">
    <property type="component" value="Unassembled WGS sequence"/>
</dbReference>
<keyword evidence="3" id="KW-0677">Repeat</keyword>
<feature type="compositionally biased region" description="Basic and acidic residues" evidence="8">
    <location>
        <begin position="403"/>
        <end position="418"/>
    </location>
</feature>
<dbReference type="PANTHER" id="PTHR15081:SF1">
    <property type="entry name" value="NUCLEAR AUTOANTIGENIC SPERM PROTEIN"/>
    <property type="match status" value="1"/>
</dbReference>
<dbReference type="InterPro" id="IPR051730">
    <property type="entry name" value="NASP-like"/>
</dbReference>
<evidence type="ECO:0000256" key="4">
    <source>
        <dbReference type="ARBA" id="ARBA00022803"/>
    </source>
</evidence>
<feature type="compositionally biased region" description="Basic and acidic residues" evidence="8">
    <location>
        <begin position="139"/>
        <end position="155"/>
    </location>
</feature>
<feature type="repeat" description="TPR" evidence="6">
    <location>
        <begin position="204"/>
        <end position="237"/>
    </location>
</feature>
<dbReference type="GO" id="GO:0034080">
    <property type="term" value="P:CENP-A containing chromatin assembly"/>
    <property type="evidence" value="ECO:0007669"/>
    <property type="project" value="TreeGrafter"/>
</dbReference>
<name>A0A812CYL4_ACAPH</name>
<organism evidence="9 10">
    <name type="scientific">Acanthosepion pharaonis</name>
    <name type="common">Pharaoh cuttlefish</name>
    <name type="synonym">Sepia pharaonis</name>
    <dbReference type="NCBI Taxonomy" id="158019"/>
    <lineage>
        <taxon>Eukaryota</taxon>
        <taxon>Metazoa</taxon>
        <taxon>Spiralia</taxon>
        <taxon>Lophotrochozoa</taxon>
        <taxon>Mollusca</taxon>
        <taxon>Cephalopoda</taxon>
        <taxon>Coleoidea</taxon>
        <taxon>Decapodiformes</taxon>
        <taxon>Sepiida</taxon>
        <taxon>Sepiina</taxon>
        <taxon>Sepiidae</taxon>
        <taxon>Acanthosepion</taxon>
    </lineage>
</organism>
<evidence type="ECO:0000256" key="6">
    <source>
        <dbReference type="PROSITE-ProRule" id="PRU00339"/>
    </source>
</evidence>
<protein>
    <submittedName>
        <fullName evidence="9">NASP</fullName>
    </submittedName>
</protein>
<evidence type="ECO:0000256" key="5">
    <source>
        <dbReference type="ARBA" id="ARBA00023242"/>
    </source>
</evidence>
<dbReference type="AlphaFoldDB" id="A0A812CYL4"/>
<comment type="similarity">
    <text evidence="2">Belongs to the NASP family.</text>
</comment>
<dbReference type="SUPFAM" id="SSF48452">
    <property type="entry name" value="TPR-like"/>
    <property type="match status" value="1"/>
</dbReference>
<feature type="compositionally biased region" description="Basic and acidic residues" evidence="8">
    <location>
        <begin position="447"/>
        <end position="465"/>
    </location>
</feature>
<keyword evidence="10" id="KW-1185">Reference proteome</keyword>
<evidence type="ECO:0000256" key="8">
    <source>
        <dbReference type="SAM" id="MobiDB-lite"/>
    </source>
</evidence>
<evidence type="ECO:0000256" key="2">
    <source>
        <dbReference type="ARBA" id="ARBA00008402"/>
    </source>
</evidence>
<evidence type="ECO:0000313" key="9">
    <source>
        <dbReference type="EMBL" id="CAE1286695.1"/>
    </source>
</evidence>
<evidence type="ECO:0000256" key="7">
    <source>
        <dbReference type="SAM" id="Coils"/>
    </source>
</evidence>
<feature type="compositionally biased region" description="Polar residues" evidence="8">
    <location>
        <begin position="419"/>
        <end position="446"/>
    </location>
</feature>
<dbReference type="OrthoDB" id="5587616at2759"/>
<evidence type="ECO:0000313" key="10">
    <source>
        <dbReference type="Proteomes" id="UP000597762"/>
    </source>
</evidence>
<dbReference type="PANTHER" id="PTHR15081">
    <property type="entry name" value="NUCLEAR AUTOANTIGENIC SPERM PROTEIN NASP -RELATED"/>
    <property type="match status" value="1"/>
</dbReference>
<dbReference type="GO" id="GO:0042393">
    <property type="term" value="F:histone binding"/>
    <property type="evidence" value="ECO:0007669"/>
    <property type="project" value="TreeGrafter"/>
</dbReference>
<reference evidence="9" key="1">
    <citation type="submission" date="2021-01" db="EMBL/GenBank/DDBJ databases">
        <authorList>
            <person name="Li R."/>
            <person name="Bekaert M."/>
        </authorList>
    </citation>
    <scope>NUCLEOTIDE SEQUENCE</scope>
    <source>
        <strain evidence="9">Farmed</strain>
    </source>
</reference>
<dbReference type="GO" id="GO:0006335">
    <property type="term" value="P:DNA replication-dependent chromatin assembly"/>
    <property type="evidence" value="ECO:0007669"/>
    <property type="project" value="TreeGrafter"/>
</dbReference>
<sequence length="465" mass="50998">MSTTAEPSSSTSTASPSKERVEIMSKAVNLMGQGRRNLICGDVPMAVTQFEECCQILAQTYGEMAFECAPAYFSYGHALLELARMDSKVIESLEAEAEEDEEDESEKSEDGKSGGETPGTTEDEDRTDKSESLSSQDEGTDKEAKTEKDENVKDDAADDDKNENVDEHIAGNDVTNLQLAWESLELAKIIYLKRKDKESQLKAAQAFLKLGEVGLETGVYDQAIEDIKECLKIQKEYLEPEEREIAESYYQLGLVHVFAGNHDSSIENFEKAVSVIEARIEKLNKSIEANKDSKETADVEAVYNAKTEIKELEEVVPDIKQKITDTIEEKKTVADLKLMAKKEAEEKLLQTPKPGTSGFEAMGNISGITSLGTTTTGFSSTDAGKSQDVKTTDISHLVRRKRKPEEATDESAEKKQKSESGSSTDTQSAKTQDTDTSNGPLSSAQHTKTESSDAKANEQTEAKDS</sequence>
<comment type="caution">
    <text evidence="9">The sequence shown here is derived from an EMBL/GenBank/DDBJ whole genome shotgun (WGS) entry which is preliminary data.</text>
</comment>
<keyword evidence="4 6" id="KW-0802">TPR repeat</keyword>
<dbReference type="Pfam" id="PF13424">
    <property type="entry name" value="TPR_12"/>
    <property type="match status" value="1"/>
</dbReference>
<dbReference type="Gene3D" id="1.25.40.10">
    <property type="entry name" value="Tetratricopeptide repeat domain"/>
    <property type="match status" value="1"/>
</dbReference>
<keyword evidence="5" id="KW-0539">Nucleus</keyword>
<comment type="subcellular location">
    <subcellularLocation>
        <location evidence="1">Nucleus</location>
    </subcellularLocation>
</comment>
<feature type="compositionally biased region" description="Low complexity" evidence="8">
    <location>
        <begin position="370"/>
        <end position="381"/>
    </location>
</feature>
<feature type="region of interest" description="Disordered" evidence="8">
    <location>
        <begin position="94"/>
        <end position="169"/>
    </location>
</feature>
<feature type="repeat" description="TPR" evidence="6">
    <location>
        <begin position="246"/>
        <end position="279"/>
    </location>
</feature>
<gene>
    <name evidence="9" type="ORF">SPHA_46143</name>
</gene>
<dbReference type="SMART" id="SM00028">
    <property type="entry name" value="TPR"/>
    <property type="match status" value="2"/>
</dbReference>
<keyword evidence="7" id="KW-0175">Coiled coil</keyword>
<proteinExistence type="inferred from homology"/>
<dbReference type="InterPro" id="IPR011990">
    <property type="entry name" value="TPR-like_helical_dom_sf"/>
</dbReference>
<feature type="compositionally biased region" description="Acidic residues" evidence="8">
    <location>
        <begin position="94"/>
        <end position="107"/>
    </location>
</feature>
<evidence type="ECO:0000256" key="1">
    <source>
        <dbReference type="ARBA" id="ARBA00004123"/>
    </source>
</evidence>
<dbReference type="EMBL" id="CAHIKZ030002423">
    <property type="protein sequence ID" value="CAE1286695.1"/>
    <property type="molecule type" value="Genomic_DNA"/>
</dbReference>